<evidence type="ECO:0000256" key="4">
    <source>
        <dbReference type="ARBA" id="ARBA00016084"/>
    </source>
</evidence>
<dbReference type="PIRSF" id="PIRSF016636">
    <property type="entry name" value="AlgI_DltB"/>
    <property type="match status" value="1"/>
</dbReference>
<gene>
    <name evidence="14" type="ORF">CYJ98_005025</name>
</gene>
<dbReference type="GO" id="GO:0042121">
    <property type="term" value="P:alginic acid biosynthetic process"/>
    <property type="evidence" value="ECO:0007669"/>
    <property type="project" value="UniProtKB-KW"/>
</dbReference>
<evidence type="ECO:0000256" key="6">
    <source>
        <dbReference type="ARBA" id="ARBA00022679"/>
    </source>
</evidence>
<dbReference type="AlphaFoldDB" id="A0A9X7F9H8"/>
<evidence type="ECO:0000256" key="11">
    <source>
        <dbReference type="ARBA" id="ARBA00023315"/>
    </source>
</evidence>
<comment type="subcellular location">
    <subcellularLocation>
        <location evidence="1">Cell membrane</location>
        <topology evidence="1">Multi-pass membrane protein</topology>
    </subcellularLocation>
</comment>
<sequence length="478" mass="54050">MPLLSIEFAVFFIVFLPVYWAFARLPQVQNVLLLVAGLGWLYRIDPIFAALILVYSSVVYLISVLMFSENENIRKFWLGCGISAALTVLCFFKYFDFFRPIIQQYTGQSAVIDILLPLGLSYYTFQSLAYLVYCYREPKGDRFEWHELLLHLSFFPTITSGPIIRSTAFKSIDGEQAGALVQIRTKQARQLIYPALAVGLIVLGIAKKWWLAGVLAEGWVSPVFENPAQFDGWGVLSAIYGYTFQLFFDFSGYSDLVIGLAMLLGFQLPKNFAAPLRAINIRDFWDRWHISLSTWIRDYIYIPLGGSKKGFGRTQLNLMIAMLLSGIWHGYGWSFLIWGALHGAALVFLNCGDKIVGRNALGRLKIGKPLAWLFTFHFVCFAFVVFNSATLADTEMLFSALFANDKGWNAPLPTDLMLLGVFAMMLLLYPYLLRLFEASVKGLDKLPAWLWFIPITLILALIIVFAPSGIPGFIYANF</sequence>
<keyword evidence="8" id="KW-0016">Alginate biosynthesis</keyword>
<dbReference type="GO" id="GO:0016746">
    <property type="term" value="F:acyltransferase activity"/>
    <property type="evidence" value="ECO:0007669"/>
    <property type="project" value="UniProtKB-KW"/>
</dbReference>
<keyword evidence="9" id="KW-1133">Transmembrane helix</keyword>
<keyword evidence="7" id="KW-0812">Transmembrane</keyword>
<keyword evidence="5 13" id="KW-1003">Cell membrane</keyword>
<evidence type="ECO:0000256" key="1">
    <source>
        <dbReference type="ARBA" id="ARBA00004651"/>
    </source>
</evidence>
<keyword evidence="11 13" id="KW-0012">Acyltransferase</keyword>
<organism evidence="14 15">
    <name type="scientific">Neisseria perflava</name>
    <dbReference type="NCBI Taxonomy" id="33053"/>
    <lineage>
        <taxon>Bacteria</taxon>
        <taxon>Pseudomonadati</taxon>
        <taxon>Pseudomonadota</taxon>
        <taxon>Betaproteobacteria</taxon>
        <taxon>Neisseriales</taxon>
        <taxon>Neisseriaceae</taxon>
        <taxon>Neisseria</taxon>
    </lineage>
</organism>
<evidence type="ECO:0000256" key="10">
    <source>
        <dbReference type="ARBA" id="ARBA00023136"/>
    </source>
</evidence>
<evidence type="ECO:0000256" key="5">
    <source>
        <dbReference type="ARBA" id="ARBA00022475"/>
    </source>
</evidence>
<dbReference type="GO" id="GO:0005886">
    <property type="term" value="C:plasma membrane"/>
    <property type="evidence" value="ECO:0007669"/>
    <property type="project" value="UniProtKB-SubCell"/>
</dbReference>
<dbReference type="InterPro" id="IPR028362">
    <property type="entry name" value="AlgI"/>
</dbReference>
<evidence type="ECO:0000256" key="2">
    <source>
        <dbReference type="ARBA" id="ARBA00005182"/>
    </source>
</evidence>
<comment type="similarity">
    <text evidence="3 13">Belongs to the membrane-bound acyltransferase family.</text>
</comment>
<dbReference type="Pfam" id="PF03062">
    <property type="entry name" value="MBOAT"/>
    <property type="match status" value="1"/>
</dbReference>
<evidence type="ECO:0000313" key="15">
    <source>
        <dbReference type="Proteomes" id="UP000234781"/>
    </source>
</evidence>
<evidence type="ECO:0000256" key="7">
    <source>
        <dbReference type="ARBA" id="ARBA00022692"/>
    </source>
</evidence>
<protein>
    <recommendedName>
        <fullName evidence="4">Probable alginate O-acetylase AlgI</fullName>
    </recommendedName>
    <alternativeName>
        <fullName evidence="12">Alginate biosynthesis protein AlgI</fullName>
    </alternativeName>
</protein>
<name>A0A9X7F9H8_NEIPE</name>
<dbReference type="PANTHER" id="PTHR13285">
    <property type="entry name" value="ACYLTRANSFERASE"/>
    <property type="match status" value="1"/>
</dbReference>
<reference evidence="14 15" key="2">
    <citation type="submission" date="2023-10" db="EMBL/GenBank/DDBJ databases">
        <authorList>
            <person name="Choi B."/>
        </authorList>
    </citation>
    <scope>NUCLEOTIDE SEQUENCE [LARGE SCALE GENOMIC DNA]</scope>
    <source>
        <strain evidence="14 15">UMB0023</strain>
    </source>
</reference>
<dbReference type="InterPro" id="IPR004299">
    <property type="entry name" value="MBOAT_fam"/>
</dbReference>
<dbReference type="InterPro" id="IPR051085">
    <property type="entry name" value="MB_O-acyltransferase"/>
</dbReference>
<evidence type="ECO:0000256" key="12">
    <source>
        <dbReference type="ARBA" id="ARBA00031030"/>
    </source>
</evidence>
<evidence type="ECO:0000313" key="14">
    <source>
        <dbReference type="EMBL" id="WOS99025.1"/>
    </source>
</evidence>
<evidence type="ECO:0000256" key="13">
    <source>
        <dbReference type="PIRNR" id="PIRNR016636"/>
    </source>
</evidence>
<dbReference type="Proteomes" id="UP000234781">
    <property type="component" value="Chromosome"/>
</dbReference>
<proteinExistence type="inferred from homology"/>
<keyword evidence="6 13" id="KW-0808">Transferase</keyword>
<comment type="pathway">
    <text evidence="2">Glycan biosynthesis; alginate biosynthesis.</text>
</comment>
<dbReference type="RefSeq" id="WP_101755577.1">
    <property type="nucleotide sequence ID" value="NZ_CP136962.1"/>
</dbReference>
<dbReference type="InterPro" id="IPR024194">
    <property type="entry name" value="Ac/AlaTfrase_AlgI/DltB"/>
</dbReference>
<evidence type="ECO:0000256" key="3">
    <source>
        <dbReference type="ARBA" id="ARBA00010323"/>
    </source>
</evidence>
<keyword evidence="10 13" id="KW-0472">Membrane</keyword>
<evidence type="ECO:0000256" key="8">
    <source>
        <dbReference type="ARBA" id="ARBA00022841"/>
    </source>
</evidence>
<dbReference type="EMBL" id="CP136962">
    <property type="protein sequence ID" value="WOS99025.1"/>
    <property type="molecule type" value="Genomic_DNA"/>
</dbReference>
<dbReference type="PIRSF" id="PIRSF500217">
    <property type="entry name" value="AlgI"/>
    <property type="match status" value="1"/>
</dbReference>
<dbReference type="PANTHER" id="PTHR13285:SF23">
    <property type="entry name" value="TEICHOIC ACID D-ALANYLTRANSFERASE"/>
    <property type="match status" value="1"/>
</dbReference>
<evidence type="ECO:0000256" key="9">
    <source>
        <dbReference type="ARBA" id="ARBA00022989"/>
    </source>
</evidence>
<keyword evidence="15" id="KW-1185">Reference proteome</keyword>
<reference evidence="15" key="1">
    <citation type="submission" date="2017-12" db="EMBL/GenBank/DDBJ databases">
        <title>Phylogenetic diversity of female urinary microbiome.</title>
        <authorList>
            <person name="Thomas-White K."/>
            <person name="Wolfe A.J."/>
        </authorList>
    </citation>
    <scope>NUCLEOTIDE SEQUENCE [LARGE SCALE GENOMIC DNA]</scope>
    <source>
        <strain evidence="15">UMB0023</strain>
    </source>
</reference>
<accession>A0A9X7F9H8</accession>